<dbReference type="InterPro" id="IPR050410">
    <property type="entry name" value="CCR4/nocturin_mRNA_transcr"/>
</dbReference>
<dbReference type="Proteomes" id="UP000193920">
    <property type="component" value="Unassembled WGS sequence"/>
</dbReference>
<dbReference type="SUPFAM" id="SSF56219">
    <property type="entry name" value="DNase I-like"/>
    <property type="match status" value="1"/>
</dbReference>
<proteinExistence type="predicted"/>
<evidence type="ECO:0000313" key="3">
    <source>
        <dbReference type="EMBL" id="ORY73005.1"/>
    </source>
</evidence>
<feature type="compositionally biased region" description="Low complexity" evidence="1">
    <location>
        <begin position="313"/>
        <end position="324"/>
    </location>
</feature>
<feature type="region of interest" description="Disordered" evidence="1">
    <location>
        <begin position="224"/>
        <end position="358"/>
    </location>
</feature>
<feature type="compositionally biased region" description="Low complexity" evidence="1">
    <location>
        <begin position="225"/>
        <end position="239"/>
    </location>
</feature>
<evidence type="ECO:0000313" key="4">
    <source>
        <dbReference type="Proteomes" id="UP000193920"/>
    </source>
</evidence>
<dbReference type="Pfam" id="PF03372">
    <property type="entry name" value="Exo_endo_phos"/>
    <property type="match status" value="1"/>
</dbReference>
<dbReference type="PANTHER" id="PTHR12121:SF100">
    <property type="entry name" value="POLY(A)-SPECIFIC RIBONUCLEASE"/>
    <property type="match status" value="1"/>
</dbReference>
<keyword evidence="4" id="KW-1185">Reference proteome</keyword>
<dbReference type="InterPro" id="IPR036691">
    <property type="entry name" value="Endo/exonu/phosph_ase_sf"/>
</dbReference>
<dbReference type="EMBL" id="MCOG01000036">
    <property type="protein sequence ID" value="ORY73005.1"/>
    <property type="molecule type" value="Genomic_DNA"/>
</dbReference>
<dbReference type="STRING" id="1754190.A0A1Y2EQ90"/>
<feature type="region of interest" description="Disordered" evidence="1">
    <location>
        <begin position="1238"/>
        <end position="1281"/>
    </location>
</feature>
<gene>
    <name evidence="3" type="ORF">LY90DRAFT_503393</name>
</gene>
<reference evidence="3 4" key="1">
    <citation type="submission" date="2016-08" db="EMBL/GenBank/DDBJ databases">
        <title>A Parts List for Fungal Cellulosomes Revealed by Comparative Genomics.</title>
        <authorList>
            <consortium name="DOE Joint Genome Institute"/>
            <person name="Haitjema C.H."/>
            <person name="Gilmore S.P."/>
            <person name="Henske J.K."/>
            <person name="Solomon K.V."/>
            <person name="De Groot R."/>
            <person name="Kuo A."/>
            <person name="Mondo S.J."/>
            <person name="Salamov A.A."/>
            <person name="Labutti K."/>
            <person name="Zhao Z."/>
            <person name="Chiniquy J."/>
            <person name="Barry K."/>
            <person name="Brewer H.M."/>
            <person name="Purvine S.O."/>
            <person name="Wright A.T."/>
            <person name="Boxma B."/>
            <person name="Van Alen T."/>
            <person name="Hackstein J.H."/>
            <person name="Baker S.E."/>
            <person name="Grigoriev I.V."/>
            <person name="O'Malley M.A."/>
        </authorList>
    </citation>
    <scope>NUCLEOTIDE SEQUENCE [LARGE SCALE GENOMIC DNA]</scope>
    <source>
        <strain evidence="3 4">G1</strain>
    </source>
</reference>
<name>A0A1Y2EQ90_9FUNG</name>
<comment type="caution">
    <text evidence="3">The sequence shown here is derived from an EMBL/GenBank/DDBJ whole genome shotgun (WGS) entry which is preliminary data.</text>
</comment>
<feature type="compositionally biased region" description="Low complexity" evidence="1">
    <location>
        <begin position="1243"/>
        <end position="1281"/>
    </location>
</feature>
<dbReference type="PANTHER" id="PTHR12121">
    <property type="entry name" value="CARBON CATABOLITE REPRESSOR PROTEIN 4"/>
    <property type="match status" value="1"/>
</dbReference>
<dbReference type="GO" id="GO:0000175">
    <property type="term" value="F:3'-5'-RNA exonuclease activity"/>
    <property type="evidence" value="ECO:0007669"/>
    <property type="project" value="TreeGrafter"/>
</dbReference>
<dbReference type="OrthoDB" id="428734at2759"/>
<dbReference type="InterPro" id="IPR005135">
    <property type="entry name" value="Endo/exonuclease/phosphatase"/>
</dbReference>
<feature type="compositionally biased region" description="Basic and acidic residues" evidence="1">
    <location>
        <begin position="325"/>
        <end position="337"/>
    </location>
</feature>
<sequence>MSSSLLQNNLSNYYPYFSQMYDNSVPKAEVNNESNKKFDPFNINNYLQQQIYLAQQNQEKMNSLPISSYNLPVSMSSSPYATSIPNSYSVAQNMLSLSPYGVNPNLSGNERNIGDFRKQEFTKPPKIPSHLISSSLISSGLVNNSNNDNGITNTINSYDMDDNHDERKKLKATINNKNITPLVSTVATMTTANSDNEAAINANLSIQENSDLLKENLDISKKKVLSNSSSTSLSSTTTLENDKNLSNETNVNMPLTSSSNIIQENNKNSSSTSSSNSTLTLPNLNNEGENENSNGDEVEKHNNNKKSTKSDESSNNNNINNNNDSKNENHSFQKTKDTSSVSTPKLMDNSALDNFKNDNTNYLTVDQVREGVENIKMSNDTKVNNDSANKKASTPITSSSNKYASVISAAFDNQKTSTMNVNNDNKKTELPILRIGQPLSDLSSGGLVINNNGNINLNAIPIYKNNKNLNLNGATNNSLLNEGSYNSFFDNNSLDKFLASSGSLRSDNKLLNSFSNKFSLYDTNVNNNINNNSIPVSSSSSFSPVFNFAPSASLPININGIPIKGAISNSRNSQQQQHLNQISETPDLWELDMEPYFEQNSLSKDDSNWFSVDYKNNGSHFTSTPILSNDNNTNTNINTINNNNNNINASILSKFSGFNDLTNQTNNLQLLNQLNELSNTINTQNNLLNVNAKTNNGNNGVNINKISNVANLHPSSAAINIKKLNNGNNHPNSLLPSSATMLSMSSDGTPATLSKPINIRNPERRDFASAASYNGRLISNTPSSSFSSFFSTSPNSFFSMGGYSGSNIPAAPNNSFNFGANFKTNNLNLNNTTSNNLESWNNTNINPGIKVLEPPLVEVPRTWYFSKDEAAKNSETIVLPKRYFKNEISECYDNRDFMVMSYNILAPSYCTAEKFELTDPKYLDWEYRKKLILDEIAYYRADIICLQEVSPYDFNTWLFPQLQKLGYDGLYQPKKKKNSFDGCATFYCHSNRKQSNSGSKIDLTKELLNVNPDLNVKDQESFIRDITLRVKPFSNVALIAIFRNKFTNSRLRVVNTHFHWDPVYADTKLLQAAILMDWLSKSYQHPTVVCGDLNSKNGDPVMNYILNGKIDTGNFLGRNFGKFTKDKYLYHNNGLQESYQTTDIPFTNRTPDFSGIIDHILYTNESLKLRNVLCGTMDQNRYLNEVESLPNKWFPSDHLLLLSAFRELREPHHRSRRDSFSYNNYSSSAPVRHTSYLNDQNYNHNRSSMNSKNKNNNSNYSNSYTNNNNNSNNNIISSSYNPSHIHYHQHYNGHSYNSYKHQNNYFDKDFKKK</sequence>
<feature type="compositionally biased region" description="Basic and acidic residues" evidence="1">
    <location>
        <begin position="297"/>
        <end position="312"/>
    </location>
</feature>
<feature type="domain" description="Endonuclease/exonuclease/phosphatase" evidence="2">
    <location>
        <begin position="900"/>
        <end position="1198"/>
    </location>
</feature>
<evidence type="ECO:0000259" key="2">
    <source>
        <dbReference type="Pfam" id="PF03372"/>
    </source>
</evidence>
<feature type="compositionally biased region" description="Low complexity" evidence="1">
    <location>
        <begin position="265"/>
        <end position="287"/>
    </location>
</feature>
<evidence type="ECO:0000256" key="1">
    <source>
        <dbReference type="SAM" id="MobiDB-lite"/>
    </source>
</evidence>
<accession>A0A1Y2EQ90</accession>
<dbReference type="Gene3D" id="3.60.10.10">
    <property type="entry name" value="Endonuclease/exonuclease/phosphatase"/>
    <property type="match status" value="1"/>
</dbReference>
<protein>
    <recommendedName>
        <fullName evidence="2">Endonuclease/exonuclease/phosphatase domain-containing protein</fullName>
    </recommendedName>
</protein>
<organism evidence="3 4">
    <name type="scientific">Neocallimastix californiae</name>
    <dbReference type="NCBI Taxonomy" id="1754190"/>
    <lineage>
        <taxon>Eukaryota</taxon>
        <taxon>Fungi</taxon>
        <taxon>Fungi incertae sedis</taxon>
        <taxon>Chytridiomycota</taxon>
        <taxon>Chytridiomycota incertae sedis</taxon>
        <taxon>Neocallimastigomycetes</taxon>
        <taxon>Neocallimastigales</taxon>
        <taxon>Neocallimastigaceae</taxon>
        <taxon>Neocallimastix</taxon>
    </lineage>
</organism>
<feature type="compositionally biased region" description="Polar residues" evidence="1">
    <location>
        <begin position="246"/>
        <end position="264"/>
    </location>
</feature>